<feature type="domain" description="HTH cro/C1-type" evidence="1">
    <location>
        <begin position="10"/>
        <end position="63"/>
    </location>
</feature>
<evidence type="ECO:0000313" key="3">
    <source>
        <dbReference type="Proteomes" id="UP000013785"/>
    </source>
</evidence>
<accession>R3U633</accession>
<proteinExistence type="predicted"/>
<dbReference type="eggNOG" id="COG1396">
    <property type="taxonomic scope" value="Bacteria"/>
</dbReference>
<dbReference type="Gene3D" id="1.25.40.10">
    <property type="entry name" value="Tetratricopeptide repeat domain"/>
    <property type="match status" value="1"/>
</dbReference>
<dbReference type="GO" id="GO:0003677">
    <property type="term" value="F:DNA binding"/>
    <property type="evidence" value="ECO:0007669"/>
    <property type="project" value="InterPro"/>
</dbReference>
<evidence type="ECO:0000313" key="2">
    <source>
        <dbReference type="EMBL" id="EOL48883.1"/>
    </source>
</evidence>
<name>R3U633_9ENTE</name>
<keyword evidence="3" id="KW-1185">Reference proteome</keyword>
<dbReference type="RefSeq" id="WP_010767109.1">
    <property type="nucleotide sequence ID" value="NZ_ASWE01000004.1"/>
</dbReference>
<dbReference type="InterPro" id="IPR010982">
    <property type="entry name" value="Lambda_DNA-bd_dom_sf"/>
</dbReference>
<dbReference type="CDD" id="cd00093">
    <property type="entry name" value="HTH_XRE"/>
    <property type="match status" value="1"/>
</dbReference>
<comment type="caution">
    <text evidence="2">The sequence shown here is derived from an EMBL/GenBank/DDBJ whole genome shotgun (WGS) entry which is preliminary data.</text>
</comment>
<dbReference type="PROSITE" id="PS50943">
    <property type="entry name" value="HTH_CROC1"/>
    <property type="match status" value="1"/>
</dbReference>
<dbReference type="InterPro" id="IPR001387">
    <property type="entry name" value="Cro/C1-type_HTH"/>
</dbReference>
<dbReference type="SUPFAM" id="SSF47413">
    <property type="entry name" value="lambda repressor-like DNA-binding domains"/>
    <property type="match status" value="1"/>
</dbReference>
<protein>
    <recommendedName>
        <fullName evidence="1">HTH cro/C1-type domain-containing protein</fullName>
    </recommendedName>
</protein>
<dbReference type="HOGENOM" id="CLU_053304_1_0_9"/>
<dbReference type="InterPro" id="IPR053163">
    <property type="entry name" value="HTH-type_regulator_Rgg"/>
</dbReference>
<dbReference type="STRING" id="154621.RV11_GL000838"/>
<reference evidence="2 3" key="1">
    <citation type="submission" date="2013-02" db="EMBL/GenBank/DDBJ databases">
        <title>The Genome Sequence of Enterococcus phoeniculicola BAA-412.</title>
        <authorList>
            <consortium name="The Broad Institute Genome Sequencing Platform"/>
            <consortium name="The Broad Institute Genome Sequencing Center for Infectious Disease"/>
            <person name="Earl A.M."/>
            <person name="Gilmore M.S."/>
            <person name="Lebreton F."/>
            <person name="Walker B."/>
            <person name="Young S.K."/>
            <person name="Zeng Q."/>
            <person name="Gargeya S."/>
            <person name="Fitzgerald M."/>
            <person name="Haas B."/>
            <person name="Abouelleil A."/>
            <person name="Alvarado L."/>
            <person name="Arachchi H.M."/>
            <person name="Berlin A.M."/>
            <person name="Chapman S.B."/>
            <person name="Dewar J."/>
            <person name="Goldberg J."/>
            <person name="Griggs A."/>
            <person name="Gujja S."/>
            <person name="Hansen M."/>
            <person name="Howarth C."/>
            <person name="Imamovic A."/>
            <person name="Larimer J."/>
            <person name="McCowan C."/>
            <person name="Murphy C."/>
            <person name="Neiman D."/>
            <person name="Pearson M."/>
            <person name="Priest M."/>
            <person name="Roberts A."/>
            <person name="Saif S."/>
            <person name="Shea T."/>
            <person name="Sisk P."/>
            <person name="Sykes S."/>
            <person name="Wortman J."/>
            <person name="Nusbaum C."/>
            <person name="Birren B."/>
        </authorList>
    </citation>
    <scope>NUCLEOTIDE SEQUENCE [LARGE SCALE GENOMIC DNA]</scope>
    <source>
        <strain evidence="2 3">ATCC BAA-412</strain>
    </source>
</reference>
<organism evidence="2 3">
    <name type="scientific">Enterococcus phoeniculicola ATCC BAA-412</name>
    <dbReference type="NCBI Taxonomy" id="1158610"/>
    <lineage>
        <taxon>Bacteria</taxon>
        <taxon>Bacillati</taxon>
        <taxon>Bacillota</taxon>
        <taxon>Bacilli</taxon>
        <taxon>Lactobacillales</taxon>
        <taxon>Enterococcaceae</taxon>
        <taxon>Enterococcus</taxon>
    </lineage>
</organism>
<dbReference type="SMART" id="SM00530">
    <property type="entry name" value="HTH_XRE"/>
    <property type="match status" value="1"/>
</dbReference>
<gene>
    <name evidence="2" type="ORF">UC3_00434</name>
</gene>
<dbReference type="PATRIC" id="fig|1158610.3.peg.410"/>
<dbReference type="Proteomes" id="UP000013785">
    <property type="component" value="Unassembled WGS sequence"/>
</dbReference>
<dbReference type="AlphaFoldDB" id="R3U633"/>
<sequence length="275" mass="32310">MKRQVFGEEIRRLRNEKNISQHDLVEGICSQSMLSFIESGKYMPNVSILVQLCKRLELDTDRLLFHNHYEISSIEQLSKKCEKLCNNHLYYELFEFLNLKMVTDSIETSEQMQAYYYYLACCQYHIEKDSRKSYISFQLSIAEAGLKNNTLKCLSNACLGLLNAKLGKKESTKKYINQSKIDFRELNYEKNLTILFYLEAYSYLTLGMLAKACQTLEEGIEFVTAHDSHFMLGNMFYMAAKVAEKAEKNNIIRENQQNSEMFEKLFNEKVFKEIY</sequence>
<dbReference type="Pfam" id="PF01381">
    <property type="entry name" value="HTH_3"/>
    <property type="match status" value="1"/>
</dbReference>
<evidence type="ECO:0000259" key="1">
    <source>
        <dbReference type="PROSITE" id="PS50943"/>
    </source>
</evidence>
<dbReference type="PANTHER" id="PTHR37038">
    <property type="entry name" value="TRANSCRIPTIONAL REGULATOR-RELATED"/>
    <property type="match status" value="1"/>
</dbReference>
<dbReference type="InterPro" id="IPR011990">
    <property type="entry name" value="TPR-like_helical_dom_sf"/>
</dbReference>
<dbReference type="OrthoDB" id="1150409at2"/>
<dbReference type="EMBL" id="AJAT01000007">
    <property type="protein sequence ID" value="EOL48883.1"/>
    <property type="molecule type" value="Genomic_DNA"/>
</dbReference>
<dbReference type="PANTHER" id="PTHR37038:SF14">
    <property type="entry name" value="TRANSCRIPTIONAL ACTIVATOR"/>
    <property type="match status" value="1"/>
</dbReference>